<comment type="caution">
    <text evidence="2">The sequence shown here is derived from an EMBL/GenBank/DDBJ whole genome shotgun (WGS) entry which is preliminary data.</text>
</comment>
<dbReference type="Proteomes" id="UP001595859">
    <property type="component" value="Unassembled WGS sequence"/>
</dbReference>
<organism evidence="2 3">
    <name type="scientific">Actinophytocola glycyrrhizae</name>
    <dbReference type="NCBI Taxonomy" id="2044873"/>
    <lineage>
        <taxon>Bacteria</taxon>
        <taxon>Bacillati</taxon>
        <taxon>Actinomycetota</taxon>
        <taxon>Actinomycetes</taxon>
        <taxon>Pseudonocardiales</taxon>
        <taxon>Pseudonocardiaceae</taxon>
    </lineage>
</organism>
<reference evidence="3" key="1">
    <citation type="journal article" date="2019" name="Int. J. Syst. Evol. Microbiol.">
        <title>The Global Catalogue of Microorganisms (GCM) 10K type strain sequencing project: providing services to taxonomists for standard genome sequencing and annotation.</title>
        <authorList>
            <consortium name="The Broad Institute Genomics Platform"/>
            <consortium name="The Broad Institute Genome Sequencing Center for Infectious Disease"/>
            <person name="Wu L."/>
            <person name="Ma J."/>
        </authorList>
    </citation>
    <scope>NUCLEOTIDE SEQUENCE [LARGE SCALE GENOMIC DNA]</scope>
    <source>
        <strain evidence="3">ZS-22-S1</strain>
    </source>
</reference>
<protein>
    <submittedName>
        <fullName evidence="2">GGDEF domain-containing protein</fullName>
    </submittedName>
</protein>
<dbReference type="SMART" id="SM00267">
    <property type="entry name" value="GGDEF"/>
    <property type="match status" value="1"/>
</dbReference>
<proteinExistence type="predicted"/>
<name>A0ABV9SAP5_9PSEU</name>
<dbReference type="InterPro" id="IPR029787">
    <property type="entry name" value="Nucleotide_cyclase"/>
</dbReference>
<evidence type="ECO:0000313" key="2">
    <source>
        <dbReference type="EMBL" id="MFC4858818.1"/>
    </source>
</evidence>
<dbReference type="PANTHER" id="PTHR45138">
    <property type="entry name" value="REGULATORY COMPONENTS OF SENSORY TRANSDUCTION SYSTEM"/>
    <property type="match status" value="1"/>
</dbReference>
<dbReference type="RefSeq" id="WP_378061722.1">
    <property type="nucleotide sequence ID" value="NZ_JBHSIS010000024.1"/>
</dbReference>
<dbReference type="CDD" id="cd01949">
    <property type="entry name" value="GGDEF"/>
    <property type="match status" value="1"/>
</dbReference>
<dbReference type="EMBL" id="JBHSIS010000024">
    <property type="protein sequence ID" value="MFC4858818.1"/>
    <property type="molecule type" value="Genomic_DNA"/>
</dbReference>
<accession>A0ABV9SAP5</accession>
<evidence type="ECO:0000259" key="1">
    <source>
        <dbReference type="PROSITE" id="PS50887"/>
    </source>
</evidence>
<feature type="domain" description="GGDEF" evidence="1">
    <location>
        <begin position="90"/>
        <end position="225"/>
    </location>
</feature>
<sequence>MSLVELHQSIASLLASRGEWRQAYEHLRHALDLATAERPPQVPEQFRQEVARLRREHAEAREQSLRDALTASYNRRYLDQRLLEVDDPRGEFAVALVDLDYFKRVNDTFGHLVGDRVLRQVVELLQVGLPEGGFCARYGGEEFVLMLPGLEAAAAWAVAEAARARVEQFSWSSIVRGLRVTISIGVAHESGASGVTTPEQQLRLADGLLYTAKQSGRNSVAYRVGGQVRFSGAAGLRGRRG</sequence>
<dbReference type="NCBIfam" id="TIGR00254">
    <property type="entry name" value="GGDEF"/>
    <property type="match status" value="1"/>
</dbReference>
<dbReference type="Gene3D" id="3.30.70.270">
    <property type="match status" value="1"/>
</dbReference>
<dbReference type="InterPro" id="IPR043128">
    <property type="entry name" value="Rev_trsase/Diguanyl_cyclase"/>
</dbReference>
<dbReference type="PROSITE" id="PS50887">
    <property type="entry name" value="GGDEF"/>
    <property type="match status" value="1"/>
</dbReference>
<gene>
    <name evidence="2" type="ORF">ACFPCV_35435</name>
</gene>
<dbReference type="InterPro" id="IPR000160">
    <property type="entry name" value="GGDEF_dom"/>
</dbReference>
<dbReference type="SUPFAM" id="SSF55073">
    <property type="entry name" value="Nucleotide cyclase"/>
    <property type="match status" value="1"/>
</dbReference>
<keyword evidence="3" id="KW-1185">Reference proteome</keyword>
<evidence type="ECO:0000313" key="3">
    <source>
        <dbReference type="Proteomes" id="UP001595859"/>
    </source>
</evidence>
<dbReference type="PANTHER" id="PTHR45138:SF9">
    <property type="entry name" value="DIGUANYLATE CYCLASE DGCM-RELATED"/>
    <property type="match status" value="1"/>
</dbReference>
<dbReference type="InterPro" id="IPR050469">
    <property type="entry name" value="Diguanylate_Cyclase"/>
</dbReference>
<dbReference type="Pfam" id="PF00990">
    <property type="entry name" value="GGDEF"/>
    <property type="match status" value="1"/>
</dbReference>